<gene>
    <name evidence="1" type="ORF">IE53DRAFT_111562</name>
</gene>
<proteinExistence type="predicted"/>
<evidence type="ECO:0000313" key="1">
    <source>
        <dbReference type="EMBL" id="PWN50090.1"/>
    </source>
</evidence>
<dbReference type="Proteomes" id="UP000245626">
    <property type="component" value="Unassembled WGS sequence"/>
</dbReference>
<evidence type="ECO:0000313" key="2">
    <source>
        <dbReference type="Proteomes" id="UP000245626"/>
    </source>
</evidence>
<accession>A0ACD0NW90</accession>
<sequence>MVDYPQPNFPSERPDGRAGGQEGRPRKLKLDIQQPSSVNPEPLGQEGFLPPHHPQPGSLSYSSPSHPISSNVPFPPLPSTSLLPLLSSTPLQRGRERSHEFRVGRERERERGERGDSNTRWWWWSRPLQHRLEGNHHPPRNWKREGKKRKDRCRLECGTLADTIKRQRNEEVEIRKGEGG</sequence>
<protein>
    <submittedName>
        <fullName evidence="1">Uncharacterized protein</fullName>
    </submittedName>
</protein>
<organism evidence="1 2">
    <name type="scientific">Violaceomyces palustris</name>
    <dbReference type="NCBI Taxonomy" id="1673888"/>
    <lineage>
        <taxon>Eukaryota</taxon>
        <taxon>Fungi</taxon>
        <taxon>Dikarya</taxon>
        <taxon>Basidiomycota</taxon>
        <taxon>Ustilaginomycotina</taxon>
        <taxon>Ustilaginomycetes</taxon>
        <taxon>Violaceomycetales</taxon>
        <taxon>Violaceomycetaceae</taxon>
        <taxon>Violaceomyces</taxon>
    </lineage>
</organism>
<name>A0ACD0NW90_9BASI</name>
<dbReference type="EMBL" id="KZ819970">
    <property type="protein sequence ID" value="PWN50090.1"/>
    <property type="molecule type" value="Genomic_DNA"/>
</dbReference>
<reference evidence="1 2" key="1">
    <citation type="journal article" date="2018" name="Mol. Biol. Evol.">
        <title>Broad Genomic Sampling Reveals a Smut Pathogenic Ancestry of the Fungal Clade Ustilaginomycotina.</title>
        <authorList>
            <person name="Kijpornyongpan T."/>
            <person name="Mondo S.J."/>
            <person name="Barry K."/>
            <person name="Sandor L."/>
            <person name="Lee J."/>
            <person name="Lipzen A."/>
            <person name="Pangilinan J."/>
            <person name="LaButti K."/>
            <person name="Hainaut M."/>
            <person name="Henrissat B."/>
            <person name="Grigoriev I.V."/>
            <person name="Spatafora J.W."/>
            <person name="Aime M.C."/>
        </authorList>
    </citation>
    <scope>NUCLEOTIDE SEQUENCE [LARGE SCALE GENOMIC DNA]</scope>
    <source>
        <strain evidence="1 2">SA 807</strain>
    </source>
</reference>
<keyword evidence="2" id="KW-1185">Reference proteome</keyword>